<sequence length="373" mass="40613">MRTIASVTLLTSLLAVAGQSQAVVETNGDFGKLSLGGDAELNLNAANTSPGTLMGQSHQQDRWDMDGRILLNFTALKELDSGAYGQIVVQPTVSVNAGASADDAWLGFGKRHGWGMKVGRFEAYDMFPLGQDIFVEHSGDSANDLYKDGHGYIYMLKEGRGRAGKGGQVLLNQQAGNWYLELSTLIGDRTNLFADQQYHGYQVEKVKDSLIARPVVAWSNQSFKLALGAEANLIDHAMEANGEAVSERTGYGLTGSWLASDMTVNLNLARMDAVDETDTTAGANLVWQNLGLGYIYAINDIDAVNLAAGNDYGALVGSHKIHTTYASYKIPAVLELKNFDIYLGAYWSQLQPDSDTVSDMDRYGGRVRFKYFF</sequence>
<reference evidence="3" key="1">
    <citation type="journal article" date="2019" name="Int. J. Syst. Evol. Microbiol.">
        <title>The Global Catalogue of Microorganisms (GCM) 10K type strain sequencing project: providing services to taxonomists for standard genome sequencing and annotation.</title>
        <authorList>
            <consortium name="The Broad Institute Genomics Platform"/>
            <consortium name="The Broad Institute Genome Sequencing Center for Infectious Disease"/>
            <person name="Wu L."/>
            <person name="Ma J."/>
        </authorList>
    </citation>
    <scope>NUCLEOTIDE SEQUENCE [LARGE SCALE GENOMIC DNA]</scope>
    <source>
        <strain evidence="3">CCUG 54939</strain>
    </source>
</reference>
<keyword evidence="3" id="KW-1185">Reference proteome</keyword>
<dbReference type="Pfam" id="PF16966">
    <property type="entry name" value="Porin_8"/>
    <property type="match status" value="1"/>
</dbReference>
<evidence type="ECO:0000313" key="3">
    <source>
        <dbReference type="Proteomes" id="UP001595692"/>
    </source>
</evidence>
<dbReference type="SUPFAM" id="SSF56935">
    <property type="entry name" value="Porins"/>
    <property type="match status" value="1"/>
</dbReference>
<protein>
    <submittedName>
        <fullName evidence="2">Carbohydrate porin</fullName>
    </submittedName>
</protein>
<evidence type="ECO:0000256" key="1">
    <source>
        <dbReference type="SAM" id="SignalP"/>
    </source>
</evidence>
<dbReference type="InterPro" id="IPR016963">
    <property type="entry name" value="Glycoporin_RafY"/>
</dbReference>
<organism evidence="2 3">
    <name type="scientific">Pseudaeromonas sharmana</name>
    <dbReference type="NCBI Taxonomy" id="328412"/>
    <lineage>
        <taxon>Bacteria</taxon>
        <taxon>Pseudomonadati</taxon>
        <taxon>Pseudomonadota</taxon>
        <taxon>Gammaproteobacteria</taxon>
        <taxon>Aeromonadales</taxon>
        <taxon>Aeromonadaceae</taxon>
        <taxon>Pseudaeromonas</taxon>
    </lineage>
</organism>
<evidence type="ECO:0000313" key="2">
    <source>
        <dbReference type="EMBL" id="MFC3912860.1"/>
    </source>
</evidence>
<proteinExistence type="predicted"/>
<feature type="chain" id="PRO_5047145761" evidence="1">
    <location>
        <begin position="23"/>
        <end position="373"/>
    </location>
</feature>
<accession>A0ABV8CLH2</accession>
<dbReference type="Proteomes" id="UP001595692">
    <property type="component" value="Unassembled WGS sequence"/>
</dbReference>
<keyword evidence="1" id="KW-0732">Signal</keyword>
<dbReference type="RefSeq" id="WP_377151063.1">
    <property type="nucleotide sequence ID" value="NZ_JBHSAF010000003.1"/>
</dbReference>
<feature type="signal peptide" evidence="1">
    <location>
        <begin position="1"/>
        <end position="22"/>
    </location>
</feature>
<comment type="caution">
    <text evidence="2">The sequence shown here is derived from an EMBL/GenBank/DDBJ whole genome shotgun (WGS) entry which is preliminary data.</text>
</comment>
<name>A0ABV8CLH2_9GAMM</name>
<gene>
    <name evidence="2" type="ORF">ACFOSS_05190</name>
</gene>
<dbReference type="EMBL" id="JBHSAF010000003">
    <property type="protein sequence ID" value="MFC3912860.1"/>
    <property type="molecule type" value="Genomic_DNA"/>
</dbReference>